<feature type="repeat" description="WD" evidence="1">
    <location>
        <begin position="209"/>
        <end position="250"/>
    </location>
</feature>
<keyword evidence="4" id="KW-1185">Reference proteome</keyword>
<dbReference type="InParanoid" id="A0A0V0QVU2"/>
<protein>
    <submittedName>
        <fullName evidence="3">WD40-repeat-containing domain</fullName>
    </submittedName>
</protein>
<evidence type="ECO:0000256" key="1">
    <source>
        <dbReference type="PROSITE-ProRule" id="PRU00221"/>
    </source>
</evidence>
<dbReference type="Proteomes" id="UP000054937">
    <property type="component" value="Unassembled WGS sequence"/>
</dbReference>
<dbReference type="InterPro" id="IPR006595">
    <property type="entry name" value="CTLH_C"/>
</dbReference>
<dbReference type="PROSITE" id="PS50082">
    <property type="entry name" value="WD_REPEATS_2"/>
    <property type="match status" value="3"/>
</dbReference>
<dbReference type="Pfam" id="PF00400">
    <property type="entry name" value="WD40"/>
    <property type="match status" value="3"/>
</dbReference>
<dbReference type="SMART" id="SM00320">
    <property type="entry name" value="WD40"/>
    <property type="match status" value="3"/>
</dbReference>
<dbReference type="SUPFAM" id="SSF50978">
    <property type="entry name" value="WD40 repeat-like"/>
    <property type="match status" value="1"/>
</dbReference>
<feature type="repeat" description="WD" evidence="1">
    <location>
        <begin position="159"/>
        <end position="191"/>
    </location>
</feature>
<dbReference type="InterPro" id="IPR015943">
    <property type="entry name" value="WD40/YVTN_repeat-like_dom_sf"/>
</dbReference>
<evidence type="ECO:0000259" key="2">
    <source>
        <dbReference type="PROSITE" id="PS50897"/>
    </source>
</evidence>
<dbReference type="AlphaFoldDB" id="A0A0V0QVU2"/>
<dbReference type="OrthoDB" id="538223at2759"/>
<evidence type="ECO:0000313" key="4">
    <source>
        <dbReference type="Proteomes" id="UP000054937"/>
    </source>
</evidence>
<dbReference type="GO" id="GO:0000398">
    <property type="term" value="P:mRNA splicing, via spliceosome"/>
    <property type="evidence" value="ECO:0007669"/>
    <property type="project" value="InterPro"/>
</dbReference>
<dbReference type="PANTHER" id="PTHR22848">
    <property type="entry name" value="WD40 REPEAT PROTEIN"/>
    <property type="match status" value="1"/>
</dbReference>
<feature type="domain" description="CTLH" evidence="2">
    <location>
        <begin position="3"/>
        <end position="41"/>
    </location>
</feature>
<feature type="repeat" description="WD" evidence="1">
    <location>
        <begin position="292"/>
        <end position="333"/>
    </location>
</feature>
<dbReference type="Gene3D" id="2.130.10.10">
    <property type="entry name" value="YVTN repeat-like/Quinoprotein amine dehydrogenase"/>
    <property type="match status" value="1"/>
</dbReference>
<dbReference type="OMA" id="QSGLCVR"/>
<dbReference type="FunCoup" id="A0A0V0QVU2">
    <property type="interactions" value="572"/>
</dbReference>
<reference evidence="3 4" key="1">
    <citation type="journal article" date="2015" name="Sci. Rep.">
        <title>Genome of the facultative scuticociliatosis pathogen Pseudocohnilembus persalinus provides insight into its virulence through horizontal gene transfer.</title>
        <authorList>
            <person name="Xiong J."/>
            <person name="Wang G."/>
            <person name="Cheng J."/>
            <person name="Tian M."/>
            <person name="Pan X."/>
            <person name="Warren A."/>
            <person name="Jiang C."/>
            <person name="Yuan D."/>
            <person name="Miao W."/>
        </authorList>
    </citation>
    <scope>NUCLEOTIDE SEQUENCE [LARGE SCALE GENOMIC DNA]</scope>
    <source>
        <strain evidence="3">36N120E</strain>
    </source>
</reference>
<dbReference type="InterPro" id="IPR045184">
    <property type="entry name" value="SMU1"/>
</dbReference>
<keyword evidence="1" id="KW-0853">WD repeat</keyword>
<dbReference type="PROSITE" id="PS50294">
    <property type="entry name" value="WD_REPEATS_REGION"/>
    <property type="match status" value="2"/>
</dbReference>
<gene>
    <name evidence="3" type="ORF">PPERSA_01134</name>
</gene>
<proteinExistence type="predicted"/>
<dbReference type="InterPro" id="IPR036322">
    <property type="entry name" value="WD40_repeat_dom_sf"/>
</dbReference>
<dbReference type="PROSITE" id="PS50897">
    <property type="entry name" value="CTLH"/>
    <property type="match status" value="1"/>
</dbReference>
<name>A0A0V0QVU2_PSEPJ</name>
<dbReference type="InterPro" id="IPR001680">
    <property type="entry name" value="WD40_rpt"/>
</dbReference>
<dbReference type="EMBL" id="LDAU01000102">
    <property type="protein sequence ID" value="KRX06056.1"/>
    <property type="molecule type" value="Genomic_DNA"/>
</dbReference>
<evidence type="ECO:0000313" key="3">
    <source>
        <dbReference type="EMBL" id="KRX06056.1"/>
    </source>
</evidence>
<organism evidence="3 4">
    <name type="scientific">Pseudocohnilembus persalinus</name>
    <name type="common">Ciliate</name>
    <dbReference type="NCBI Taxonomy" id="266149"/>
    <lineage>
        <taxon>Eukaryota</taxon>
        <taxon>Sar</taxon>
        <taxon>Alveolata</taxon>
        <taxon>Ciliophora</taxon>
        <taxon>Intramacronucleata</taxon>
        <taxon>Oligohymenophorea</taxon>
        <taxon>Scuticociliatia</taxon>
        <taxon>Philasterida</taxon>
        <taxon>Pseudocohnilembidae</taxon>
        <taxon>Pseudocohnilembus</taxon>
    </lineage>
</organism>
<sequence length="464" mass="52657">MHGRWDQVLAEASKLKLPLEKLMKLYEIIIQEMLELGEIETAQALINDGLKQNGLYSEFPEKCMRLEYLSKRSKLDIKEIYTDKLSKEKRRSTISEAILAEVGTAPSSRLLYLLGQSLKYQELQGDIQPNIKLNIFTGHIPPPEDEVDVPTLVVEKKVKYGEEYRVECVTFSNQGKYMATGSVDGIIEIYDPVSCDIDKNLVYQNEENYLMHKDPILSMVFSDDDELLATADKKGIIKVWRVQSGKLLKKIDGAMQSNVTSLIFGKEYSHLIGASQEIKVIGLKSGKSLKEFRGHTSYVTQLLINDNSTRLISGSKDGTIRFWDYTTTECLQNFSPPSDSIGVELDIYNIVDLTQKGSGQEPSFLVCNKSDTLNIINWHCQMLKSYSNDKKEDFVGTTVSSHKGLFYAATISNYIYIFSHKSGKMDQCFKLFEDNDEILGIQHHPLRNILCVFTIKGVVYFLKP</sequence>
<comment type="caution">
    <text evidence="3">The sequence shown here is derived from an EMBL/GenBank/DDBJ whole genome shotgun (WGS) entry which is preliminary data.</text>
</comment>
<accession>A0A0V0QVU2</accession>